<organism evidence="2">
    <name type="scientific">Zea mays</name>
    <name type="common">Maize</name>
    <dbReference type="NCBI Taxonomy" id="4577"/>
    <lineage>
        <taxon>Eukaryota</taxon>
        <taxon>Viridiplantae</taxon>
        <taxon>Streptophyta</taxon>
        <taxon>Embryophyta</taxon>
        <taxon>Tracheophyta</taxon>
        <taxon>Spermatophyta</taxon>
        <taxon>Magnoliopsida</taxon>
        <taxon>Liliopsida</taxon>
        <taxon>Poales</taxon>
        <taxon>Poaceae</taxon>
        <taxon>PACMAD clade</taxon>
        <taxon>Panicoideae</taxon>
        <taxon>Andropogonodae</taxon>
        <taxon>Andropogoneae</taxon>
        <taxon>Tripsacinae</taxon>
        <taxon>Zea</taxon>
    </lineage>
</organism>
<proteinExistence type="evidence at transcript level"/>
<sequence length="96" mass="10836">MSHHPPAFSHVVNPLDADDWLKVIAKKLDITQCNDQEKVLYASGRLEGAASDWWDAFIAAHANADAITWQEFQVNFHAHHIPSGIMKLKKEFLSLT</sequence>
<evidence type="ECO:0000259" key="1">
    <source>
        <dbReference type="Pfam" id="PF03732"/>
    </source>
</evidence>
<dbReference type="EMBL" id="BT070023">
    <property type="protein sequence ID" value="ACN36920.1"/>
    <property type="molecule type" value="mRNA"/>
</dbReference>
<dbReference type="Pfam" id="PF03732">
    <property type="entry name" value="Retrotrans_gag"/>
    <property type="match status" value="1"/>
</dbReference>
<protein>
    <recommendedName>
        <fullName evidence="1">Retrotransposon gag domain-containing protein</fullName>
    </recommendedName>
</protein>
<reference evidence="2" key="1">
    <citation type="journal article" date="2009" name="PLoS Genet.">
        <title>Sequencing, mapping, and analysis of 27,455 maize full-length cDNAs.</title>
        <authorList>
            <person name="Soderlund C."/>
            <person name="Descour A."/>
            <person name="Kudrna D."/>
            <person name="Bomhoff M."/>
            <person name="Boyd L."/>
            <person name="Currie J."/>
            <person name="Angelova A."/>
            <person name="Collura K."/>
            <person name="Wissotski M."/>
            <person name="Ashley E."/>
            <person name="Morrow D."/>
            <person name="Fernandes J."/>
            <person name="Walbot V."/>
            <person name="Yu Y."/>
        </authorList>
    </citation>
    <scope>NUCLEOTIDE SEQUENCE</scope>
    <source>
        <strain evidence="2">B73</strain>
    </source>
</reference>
<accession>C0PP04</accession>
<reference evidence="2" key="2">
    <citation type="submission" date="2012-06" db="EMBL/GenBank/DDBJ databases">
        <authorList>
            <person name="Yu Y."/>
            <person name="Currie J."/>
            <person name="Lomeli R."/>
            <person name="Angelova A."/>
            <person name="Collura K."/>
            <person name="Wissotski M."/>
            <person name="Campos D."/>
            <person name="Kudrna D."/>
            <person name="Golser W."/>
            <person name="Ashely E."/>
            <person name="Descour A."/>
            <person name="Fernandes J."/>
            <person name="Soderlund C."/>
            <person name="Walbot V."/>
        </authorList>
    </citation>
    <scope>NUCLEOTIDE SEQUENCE</scope>
    <source>
        <strain evidence="2">B73</strain>
    </source>
</reference>
<dbReference type="InterPro" id="IPR005162">
    <property type="entry name" value="Retrotrans_gag_dom"/>
</dbReference>
<dbReference type="AlphaFoldDB" id="C0PP04"/>
<evidence type="ECO:0000313" key="2">
    <source>
        <dbReference type="EMBL" id="ACN36920.1"/>
    </source>
</evidence>
<feature type="domain" description="Retrotransposon gag" evidence="1">
    <location>
        <begin position="42"/>
        <end position="95"/>
    </location>
</feature>
<name>C0PP04_MAIZE</name>